<feature type="domain" description="DUF8212" evidence="2">
    <location>
        <begin position="223"/>
        <end position="256"/>
    </location>
</feature>
<dbReference type="RefSeq" id="XP_025516491.1">
    <property type="nucleotide sequence ID" value="XM_025659972.1"/>
</dbReference>
<dbReference type="Pfam" id="PF26640">
    <property type="entry name" value="DUF8212"/>
    <property type="match status" value="1"/>
</dbReference>
<organism evidence="3 4">
    <name type="scientific">Aspergillus piperis CBS 112811</name>
    <dbReference type="NCBI Taxonomy" id="1448313"/>
    <lineage>
        <taxon>Eukaryota</taxon>
        <taxon>Fungi</taxon>
        <taxon>Dikarya</taxon>
        <taxon>Ascomycota</taxon>
        <taxon>Pezizomycotina</taxon>
        <taxon>Eurotiomycetes</taxon>
        <taxon>Eurotiomycetidae</taxon>
        <taxon>Eurotiales</taxon>
        <taxon>Aspergillaceae</taxon>
        <taxon>Aspergillus</taxon>
        <taxon>Aspergillus subgen. Circumdati</taxon>
    </lineage>
</organism>
<proteinExistence type="predicted"/>
<dbReference type="EMBL" id="KZ825060">
    <property type="protein sequence ID" value="RAH58569.1"/>
    <property type="molecule type" value="Genomic_DNA"/>
</dbReference>
<feature type="domain" description="Heterokaryon incompatibility" evidence="1">
    <location>
        <begin position="22"/>
        <end position="108"/>
    </location>
</feature>
<keyword evidence="4" id="KW-1185">Reference proteome</keyword>
<dbReference type="GeneID" id="37163374"/>
<name>A0A8G1R348_9EURO</name>
<dbReference type="InterPro" id="IPR058525">
    <property type="entry name" value="DUF8212"/>
</dbReference>
<dbReference type="Pfam" id="PF06985">
    <property type="entry name" value="HET"/>
    <property type="match status" value="1"/>
</dbReference>
<dbReference type="Proteomes" id="UP000249526">
    <property type="component" value="Unassembled WGS sequence"/>
</dbReference>
<dbReference type="InterPro" id="IPR010730">
    <property type="entry name" value="HET"/>
</dbReference>
<accession>A0A8G1R348</accession>
<evidence type="ECO:0000313" key="3">
    <source>
        <dbReference type="EMBL" id="RAH58569.1"/>
    </source>
</evidence>
<sequence>MRLLRVSDLKLVEFMSDTIPPYAILSHTWVHDQEVIFEDMLSGTAENKPCFTKLKKTAEQAATDGFEYVWIDNCCIDKRSSAELSEALNSMYAWYQAASICYAYLSDVPTDVRIQDRGSEFARCRWFTRGFTLQELLAPREVVFFSSEWKAIGRKTELYEVLSTITGIGIQYLSQEVPLSSASIASRMSWAAKRNTSRPEDVAYCLLGIFNIHMPLLYGEGEQAYIRLQEEIMRQSDDHSIFAWRDLDALPNTLHGLLARSPRHFSFSGKFIPYSNWESLPPYGMTNRGLQIALFLKKCFGDEDNYIAVINCPVPPSYKDGTFLAIFLKKLSSGDEQYVRSNIGNLAHIQDSRGDLKVIFVRQSLQNSSLSAGTGVYPYQVAQLREGPQSYYKQVNIAYEAVRVIAPESVVSSQKNLQHFRSTLGDPARTPEFLLKAQKAREDWLPKYFHNEFPVPKVASKLAGAIFFERSTDTQRVCVMIGSMRGFDIGFDAIELSQDMLVTEPPHQVLDMLQQQFKPKPEHELIVLERTCCYIHVGLYLHRGVKYYMVDVTVMDSGKVDNLEPTRPSLYSDYQRSSFVPRIQYN</sequence>
<evidence type="ECO:0000313" key="4">
    <source>
        <dbReference type="Proteomes" id="UP000249526"/>
    </source>
</evidence>
<dbReference type="PANTHER" id="PTHR10622:SF10">
    <property type="entry name" value="HET DOMAIN-CONTAINING PROTEIN"/>
    <property type="match status" value="1"/>
</dbReference>
<protein>
    <submittedName>
        <fullName evidence="3">HET-domain-containing protein</fullName>
    </submittedName>
</protein>
<dbReference type="AlphaFoldDB" id="A0A8G1R348"/>
<gene>
    <name evidence="3" type="ORF">BO85DRAFT_448578</name>
</gene>
<dbReference type="PANTHER" id="PTHR10622">
    <property type="entry name" value="HET DOMAIN-CONTAINING PROTEIN"/>
    <property type="match status" value="1"/>
</dbReference>
<evidence type="ECO:0000259" key="2">
    <source>
        <dbReference type="Pfam" id="PF26640"/>
    </source>
</evidence>
<reference evidence="3 4" key="1">
    <citation type="submission" date="2018-02" db="EMBL/GenBank/DDBJ databases">
        <title>The genomes of Aspergillus section Nigri reveals drivers in fungal speciation.</title>
        <authorList>
            <consortium name="DOE Joint Genome Institute"/>
            <person name="Vesth T.C."/>
            <person name="Nybo J."/>
            <person name="Theobald S."/>
            <person name="Brandl J."/>
            <person name="Frisvad J.C."/>
            <person name="Nielsen K.F."/>
            <person name="Lyhne E.K."/>
            <person name="Kogle M.E."/>
            <person name="Kuo A."/>
            <person name="Riley R."/>
            <person name="Clum A."/>
            <person name="Nolan M."/>
            <person name="Lipzen A."/>
            <person name="Salamov A."/>
            <person name="Henrissat B."/>
            <person name="Wiebenga A."/>
            <person name="De vries R.P."/>
            <person name="Grigoriev I.V."/>
            <person name="Mortensen U.H."/>
            <person name="Andersen M.R."/>
            <person name="Baker S.E."/>
        </authorList>
    </citation>
    <scope>NUCLEOTIDE SEQUENCE [LARGE SCALE GENOMIC DNA]</scope>
    <source>
        <strain evidence="3 4">CBS 112811</strain>
    </source>
</reference>
<evidence type="ECO:0000259" key="1">
    <source>
        <dbReference type="Pfam" id="PF06985"/>
    </source>
</evidence>